<accession>A0A087LYH0</accession>
<name>A0A087LYH0_9HYPH</name>
<dbReference type="PANTHER" id="PTHR43857">
    <property type="entry name" value="BLR7761 PROTEIN"/>
    <property type="match status" value="1"/>
</dbReference>
<dbReference type="STRING" id="46914.JP75_19570"/>
<protein>
    <submittedName>
        <fullName evidence="1">Uncharacterized protein</fullName>
    </submittedName>
</protein>
<comment type="caution">
    <text evidence="1">The sequence shown here is derived from an EMBL/GenBank/DDBJ whole genome shotgun (WGS) entry which is preliminary data.</text>
</comment>
<dbReference type="Gene3D" id="3.30.1330.40">
    <property type="entry name" value="RutC-like"/>
    <property type="match status" value="1"/>
</dbReference>
<dbReference type="EMBL" id="JQGC01000021">
    <property type="protein sequence ID" value="KFL29673.1"/>
    <property type="molecule type" value="Genomic_DNA"/>
</dbReference>
<dbReference type="InterPro" id="IPR035959">
    <property type="entry name" value="RutC-like_sf"/>
</dbReference>
<dbReference type="OrthoDB" id="9809792at2"/>
<dbReference type="PANTHER" id="PTHR43857:SF1">
    <property type="entry name" value="YJGH FAMILY PROTEIN"/>
    <property type="match status" value="1"/>
</dbReference>
<dbReference type="Pfam" id="PF01042">
    <property type="entry name" value="Ribonuc_L-PSP"/>
    <property type="match status" value="1"/>
</dbReference>
<evidence type="ECO:0000313" key="1">
    <source>
        <dbReference type="EMBL" id="KFL29673.1"/>
    </source>
</evidence>
<dbReference type="SUPFAM" id="SSF55298">
    <property type="entry name" value="YjgF-like"/>
    <property type="match status" value="1"/>
</dbReference>
<dbReference type="Proteomes" id="UP000028981">
    <property type="component" value="Unassembled WGS sequence"/>
</dbReference>
<dbReference type="InterPro" id="IPR006175">
    <property type="entry name" value="YjgF/YER057c/UK114"/>
</dbReference>
<dbReference type="CDD" id="cd00448">
    <property type="entry name" value="YjgF_YER057c_UK114_family"/>
    <property type="match status" value="1"/>
</dbReference>
<gene>
    <name evidence="1" type="ORF">JP75_19570</name>
</gene>
<keyword evidence="2" id="KW-1185">Reference proteome</keyword>
<evidence type="ECO:0000313" key="2">
    <source>
        <dbReference type="Proteomes" id="UP000028981"/>
    </source>
</evidence>
<dbReference type="AlphaFoldDB" id="A0A087LYH0"/>
<proteinExistence type="predicted"/>
<organism evidence="1 2">
    <name type="scientific">Devosia riboflavina</name>
    <dbReference type="NCBI Taxonomy" id="46914"/>
    <lineage>
        <taxon>Bacteria</taxon>
        <taxon>Pseudomonadati</taxon>
        <taxon>Pseudomonadota</taxon>
        <taxon>Alphaproteobacteria</taxon>
        <taxon>Hyphomicrobiales</taxon>
        <taxon>Devosiaceae</taxon>
        <taxon>Devosia</taxon>
    </lineage>
</organism>
<reference evidence="1 2" key="1">
    <citation type="submission" date="2014-08" db="EMBL/GenBank/DDBJ databases">
        <authorList>
            <person name="Hassan Y.I."/>
            <person name="Lepp D."/>
            <person name="Zhou T."/>
        </authorList>
    </citation>
    <scope>NUCLEOTIDE SEQUENCE [LARGE SCALE GENOMIC DNA]</scope>
    <source>
        <strain evidence="1 2">IFO13584</strain>
    </source>
</reference>
<sequence>MERINLPGTGLSRPPVPYSHGVLSKHPEAILNTAGQVALRADGTVPEGIDAQLEQIYQNIEAILADGGFAMKDVVHVRTFLTEADQITANRAAFNKWLGSVNPASTAVIVKSLISPAFLVEVEVMAVR</sequence>
<dbReference type="RefSeq" id="WP_035086010.1">
    <property type="nucleotide sequence ID" value="NZ_JQGC01000021.1"/>
</dbReference>